<evidence type="ECO:0000256" key="1">
    <source>
        <dbReference type="ARBA" id="ARBA00006432"/>
    </source>
</evidence>
<dbReference type="AlphaFoldDB" id="A0AA39CBS6"/>
<evidence type="ECO:0000256" key="2">
    <source>
        <dbReference type="ARBA" id="ARBA00022598"/>
    </source>
</evidence>
<gene>
    <name evidence="5" type="ORF">H2200_013082</name>
</gene>
<keyword evidence="6" id="KW-1185">Reference proteome</keyword>
<accession>A0AA39CBS6</accession>
<reference evidence="5" key="1">
    <citation type="submission" date="2022-10" db="EMBL/GenBank/DDBJ databases">
        <title>Culturing micro-colonial fungi from biological soil crusts in the Mojave desert and describing Neophaeococcomyces mojavensis, and introducing the new genera and species Taxawa tesnikishii.</title>
        <authorList>
            <person name="Kurbessoian T."/>
            <person name="Stajich J.E."/>
        </authorList>
    </citation>
    <scope>NUCLEOTIDE SEQUENCE</scope>
    <source>
        <strain evidence="5">TK_41</strain>
    </source>
</reference>
<dbReference type="InterPro" id="IPR020845">
    <property type="entry name" value="AMP-binding_CS"/>
</dbReference>
<dbReference type="Pfam" id="PF13193">
    <property type="entry name" value="AMP-binding_C"/>
    <property type="match status" value="1"/>
</dbReference>
<name>A0AA39CBS6_9EURO</name>
<dbReference type="CDD" id="cd05911">
    <property type="entry name" value="Firefly_Luc_like"/>
    <property type="match status" value="1"/>
</dbReference>
<dbReference type="InterPro" id="IPR042099">
    <property type="entry name" value="ANL_N_sf"/>
</dbReference>
<evidence type="ECO:0000313" key="6">
    <source>
        <dbReference type="Proteomes" id="UP001172673"/>
    </source>
</evidence>
<organism evidence="5 6">
    <name type="scientific">Cladophialophora chaetospira</name>
    <dbReference type="NCBI Taxonomy" id="386627"/>
    <lineage>
        <taxon>Eukaryota</taxon>
        <taxon>Fungi</taxon>
        <taxon>Dikarya</taxon>
        <taxon>Ascomycota</taxon>
        <taxon>Pezizomycotina</taxon>
        <taxon>Eurotiomycetes</taxon>
        <taxon>Chaetothyriomycetidae</taxon>
        <taxon>Chaetothyriales</taxon>
        <taxon>Herpotrichiellaceae</taxon>
        <taxon>Cladophialophora</taxon>
    </lineage>
</organism>
<evidence type="ECO:0000313" key="5">
    <source>
        <dbReference type="EMBL" id="KAJ9602539.1"/>
    </source>
</evidence>
<evidence type="ECO:0000259" key="4">
    <source>
        <dbReference type="Pfam" id="PF13193"/>
    </source>
</evidence>
<keyword evidence="2" id="KW-0436">Ligase</keyword>
<feature type="domain" description="AMP-dependent synthetase/ligase" evidence="3">
    <location>
        <begin position="23"/>
        <end position="420"/>
    </location>
</feature>
<dbReference type="PANTHER" id="PTHR24096:SF149">
    <property type="entry name" value="AMP-BINDING DOMAIN-CONTAINING PROTEIN-RELATED"/>
    <property type="match status" value="1"/>
</dbReference>
<dbReference type="SUPFAM" id="SSF56801">
    <property type="entry name" value="Acetyl-CoA synthetase-like"/>
    <property type="match status" value="1"/>
</dbReference>
<dbReference type="Gene3D" id="3.30.300.30">
    <property type="match status" value="1"/>
</dbReference>
<dbReference type="Proteomes" id="UP001172673">
    <property type="component" value="Unassembled WGS sequence"/>
</dbReference>
<dbReference type="InterPro" id="IPR025110">
    <property type="entry name" value="AMP-bd_C"/>
</dbReference>
<dbReference type="PANTHER" id="PTHR24096">
    <property type="entry name" value="LONG-CHAIN-FATTY-ACID--COA LIGASE"/>
    <property type="match status" value="1"/>
</dbReference>
<dbReference type="PROSITE" id="PS00455">
    <property type="entry name" value="AMP_BINDING"/>
    <property type="match status" value="1"/>
</dbReference>
<comment type="caution">
    <text evidence="5">The sequence shown here is derived from an EMBL/GenBank/DDBJ whole genome shotgun (WGS) entry which is preliminary data.</text>
</comment>
<sequence>MPIKSDFPDVDLAVTDIWSFLFNRKNREFPDDHVIFQSADTLSKQYTYAQLRQLSVDFGKGLKAVYDFRKSDVLGLYVPNDIDVPPVVLGTLWAGGIVSPANPGYTVAELVYQLKDSGAKALATHFSVLDTARKAASEAGIPESNIFLLGEQKDASMKIKHWTSIRNLEGTRRFRIPKLDPKNDLAFLVYSSGTTGRPKGVRLTHFNMTSNIEQVHEAEGWLTWNGSSTPPDSDIPLPAKGTGDKVLACLPFFHIYGLNCLVLSPIYSGITTLVMSRFDLEKWCSIVQDHKITFSYIVPPIVLLLCKHPVVEKYDLSSLRMTNSGAAPLTRELVEGLYARKGVKVKQGYGLSETAPTIFMQKWEDWRTAIGTTGVMVPNLEAKFCAVPGSGEESDGTKELPRGKVGELYVKGPNVFSGYHNNQSATAECLEDGWFRTGDVGFLDERGNLTITDRVKELIKYKGKILCPPPQSNMPSTNTSPLPGFQVPPAELEGYLASHPLIDDVAVVGVDSALLGTEVPRAYIVRKGGLSATKPSDGADIIKWMNAKVANHKKLRGGVKFVDAVPKSVSGKILRRVLKEQAKKEFKEEEEKQAGQVKAKL</sequence>
<dbReference type="EMBL" id="JAPDRK010000026">
    <property type="protein sequence ID" value="KAJ9602539.1"/>
    <property type="molecule type" value="Genomic_DNA"/>
</dbReference>
<feature type="domain" description="AMP-binding enzyme C-terminal" evidence="4">
    <location>
        <begin position="491"/>
        <end position="572"/>
    </location>
</feature>
<protein>
    <submittedName>
        <fullName evidence="5">Uncharacterized protein</fullName>
    </submittedName>
</protein>
<dbReference type="Gene3D" id="3.40.50.12780">
    <property type="entry name" value="N-terminal domain of ligase-like"/>
    <property type="match status" value="1"/>
</dbReference>
<evidence type="ECO:0000259" key="3">
    <source>
        <dbReference type="Pfam" id="PF00501"/>
    </source>
</evidence>
<dbReference type="InterPro" id="IPR045851">
    <property type="entry name" value="AMP-bd_C_sf"/>
</dbReference>
<comment type="similarity">
    <text evidence="1">Belongs to the ATP-dependent AMP-binding enzyme family.</text>
</comment>
<dbReference type="GO" id="GO:0016405">
    <property type="term" value="F:CoA-ligase activity"/>
    <property type="evidence" value="ECO:0007669"/>
    <property type="project" value="TreeGrafter"/>
</dbReference>
<dbReference type="InterPro" id="IPR000873">
    <property type="entry name" value="AMP-dep_synth/lig_dom"/>
</dbReference>
<dbReference type="Pfam" id="PF00501">
    <property type="entry name" value="AMP-binding"/>
    <property type="match status" value="1"/>
</dbReference>
<proteinExistence type="inferred from homology"/>